<proteinExistence type="predicted"/>
<dbReference type="EMBL" id="AY458634">
    <property type="protein sequence ID" value="AAR37598.1"/>
    <property type="molecule type" value="Genomic_DNA"/>
</dbReference>
<dbReference type="InterPro" id="IPR036291">
    <property type="entry name" value="NAD(P)-bd_dom_sf"/>
</dbReference>
<name>Q6SHM3_9BACT</name>
<dbReference type="Pfam" id="PF01370">
    <property type="entry name" value="Epimerase"/>
    <property type="match status" value="1"/>
</dbReference>
<keyword evidence="1" id="KW-0520">NAD</keyword>
<reference evidence="3" key="2">
    <citation type="submission" date="2003-12" db="EMBL/GenBank/DDBJ databases">
        <title>Monterey Bay Coastal Ocean Microbial Observatory environmental clone sequencing.</title>
        <authorList>
            <person name="DeLong E.F."/>
        </authorList>
    </citation>
    <scope>NUCLEOTIDE SEQUENCE</scope>
</reference>
<organism evidence="3">
    <name type="scientific">uncultured marine bacterium 314</name>
    <dbReference type="NCBI Taxonomy" id="257387"/>
    <lineage>
        <taxon>Bacteria</taxon>
        <taxon>environmental samples</taxon>
    </lineage>
</organism>
<dbReference type="SUPFAM" id="SSF51735">
    <property type="entry name" value="NAD(P)-binding Rossmann-fold domains"/>
    <property type="match status" value="1"/>
</dbReference>
<evidence type="ECO:0000313" key="3">
    <source>
        <dbReference type="EMBL" id="AAR37598.1"/>
    </source>
</evidence>
<evidence type="ECO:0000259" key="2">
    <source>
        <dbReference type="Pfam" id="PF01370"/>
    </source>
</evidence>
<accession>Q6SHM3</accession>
<reference evidence="3" key="1">
    <citation type="submission" date="2003-11" db="EMBL/GenBank/DDBJ databases">
        <authorList>
            <person name="Heidelberg J.F."/>
            <person name="Eisen J.A."/>
            <person name="Nelson W.C."/>
            <person name="DeLong E.F."/>
        </authorList>
    </citation>
    <scope>NUCLEOTIDE SEQUENCE</scope>
</reference>
<dbReference type="PANTHER" id="PTHR43574">
    <property type="entry name" value="EPIMERASE-RELATED"/>
    <property type="match status" value="1"/>
</dbReference>
<dbReference type="InterPro" id="IPR001509">
    <property type="entry name" value="Epimerase_deHydtase"/>
</dbReference>
<dbReference type="AlphaFoldDB" id="Q6SHM3"/>
<protein>
    <recommendedName>
        <fullName evidence="2">NAD-dependent epimerase/dehydratase domain-containing protein</fullName>
    </recommendedName>
</protein>
<dbReference type="Gene3D" id="3.40.50.720">
    <property type="entry name" value="NAD(P)-binding Rossmann-like Domain"/>
    <property type="match status" value="1"/>
</dbReference>
<sequence>MAKELKLFCFGFGQVAQYFVKSLVFQKCEFDFVTTTTSKTSFNKKIFGKNYKSLFFEGNDYDPDILNELSNSNNVLVSIPPVSDEDLVLKNFTDEFKNNKFNWITYLSSTSVYGDKNGEWVDENSETLPTSSKGKARLRSEKLWMNLYKQYQMPIRIFRLAGIYSLEHNVINKLKNNTARIIDKKNQFFSRIHTDDIAQALVKSIERPSSGEVYNICDDYPCSNEEVTVYAANLLKVPIPQKIKLDTIENEMSKSFYKDSKRVKNTKMKENLKVKLKYPTYKEGLSNICSHLS</sequence>
<evidence type="ECO:0000256" key="1">
    <source>
        <dbReference type="ARBA" id="ARBA00023027"/>
    </source>
</evidence>
<gene>
    <name evidence="3" type="ORF">MBMO_EBAC750-09G06.13</name>
</gene>
<feature type="domain" description="NAD-dependent epimerase/dehydratase" evidence="2">
    <location>
        <begin position="101"/>
        <end position="217"/>
    </location>
</feature>